<proteinExistence type="predicted"/>
<sequence>MTTRMMAAALAVGAALAGTVPARAEAMDCAAVSERQIEGLFDRWNASLATLDPAKVTANYAPDAVLLPTVSNTPRTDRAMIQDYFVHFLEKHPQGVINTHTIRIGCNLATDVGTYTFLVDGKKPGESVVVPARYSFVYVLKDGEWLIAHHHSSAMPEPVIAVTAAAKEH</sequence>
<organism evidence="3 4">
    <name type="scientific">Methylobacterium indicum</name>
    <dbReference type="NCBI Taxonomy" id="1775910"/>
    <lineage>
        <taxon>Bacteria</taxon>
        <taxon>Pseudomonadati</taxon>
        <taxon>Pseudomonadota</taxon>
        <taxon>Alphaproteobacteria</taxon>
        <taxon>Hyphomicrobiales</taxon>
        <taxon>Methylobacteriaceae</taxon>
        <taxon>Methylobacterium</taxon>
    </lineage>
</organism>
<dbReference type="CDD" id="cd00531">
    <property type="entry name" value="NTF2_like"/>
    <property type="match status" value="1"/>
</dbReference>
<gene>
    <name evidence="3" type="ORF">QR79_18910</name>
</gene>
<dbReference type="SUPFAM" id="SSF54427">
    <property type="entry name" value="NTF2-like"/>
    <property type="match status" value="1"/>
</dbReference>
<comment type="caution">
    <text evidence="3">The sequence shown here is derived from an EMBL/GenBank/DDBJ whole genome shotgun (WGS) entry which is preliminary data.</text>
</comment>
<protein>
    <submittedName>
        <fullName evidence="3">Signal peptide protein</fullName>
    </submittedName>
</protein>
<feature type="signal peptide" evidence="1">
    <location>
        <begin position="1"/>
        <end position="24"/>
    </location>
</feature>
<reference evidence="3 4" key="1">
    <citation type="submission" date="2014-11" db="EMBL/GenBank/DDBJ databases">
        <title>Comparative genomics of Methylobacterium species.</title>
        <authorList>
            <person name="Chaudhry V."/>
            <person name="Patil P.B."/>
        </authorList>
    </citation>
    <scope>NUCLEOTIDE SEQUENCE [LARGE SCALE GENOMIC DNA]</scope>
    <source>
        <strain evidence="3 4">SE3.6</strain>
    </source>
</reference>
<evidence type="ECO:0000256" key="1">
    <source>
        <dbReference type="SAM" id="SignalP"/>
    </source>
</evidence>
<evidence type="ECO:0000259" key="2">
    <source>
        <dbReference type="Pfam" id="PF08332"/>
    </source>
</evidence>
<name>A0ABR5H6L1_9HYPH</name>
<dbReference type="InterPro" id="IPR032710">
    <property type="entry name" value="NTF2-like_dom_sf"/>
</dbReference>
<dbReference type="EMBL" id="JTHG01000178">
    <property type="protein sequence ID" value="KMO19974.1"/>
    <property type="molecule type" value="Genomic_DNA"/>
</dbReference>
<dbReference type="RefSeq" id="WP_048430103.1">
    <property type="nucleotide sequence ID" value="NZ_AP024145.1"/>
</dbReference>
<evidence type="ECO:0000313" key="4">
    <source>
        <dbReference type="Proteomes" id="UP000036471"/>
    </source>
</evidence>
<dbReference type="InterPro" id="IPR016887">
    <property type="entry name" value="UCP028470_steroid_isom-rel"/>
</dbReference>
<accession>A0ABR5H6L1</accession>
<feature type="domain" description="Calcium/calmodulin-dependent protein kinase II association-domain" evidence="2">
    <location>
        <begin position="34"/>
        <end position="156"/>
    </location>
</feature>
<feature type="chain" id="PRO_5046264074" evidence="1">
    <location>
        <begin position="25"/>
        <end position="169"/>
    </location>
</feature>
<dbReference type="InterPro" id="IPR011944">
    <property type="entry name" value="Steroid_delta5-4_isomerase"/>
</dbReference>
<keyword evidence="1" id="KW-0732">Signal</keyword>
<dbReference type="Proteomes" id="UP000036471">
    <property type="component" value="Unassembled WGS sequence"/>
</dbReference>
<dbReference type="Gene3D" id="3.10.450.50">
    <property type="match status" value="1"/>
</dbReference>
<dbReference type="NCBIfam" id="TIGR02246">
    <property type="entry name" value="SgcJ/EcaC family oxidoreductase"/>
    <property type="match status" value="1"/>
</dbReference>
<dbReference type="PIRSF" id="PIRSF028470">
    <property type="entry name" value="UCP028470"/>
    <property type="match status" value="1"/>
</dbReference>
<keyword evidence="4" id="KW-1185">Reference proteome</keyword>
<evidence type="ECO:0000313" key="3">
    <source>
        <dbReference type="EMBL" id="KMO19974.1"/>
    </source>
</evidence>
<dbReference type="Pfam" id="PF08332">
    <property type="entry name" value="CaMKII_AD"/>
    <property type="match status" value="1"/>
</dbReference>
<dbReference type="InterPro" id="IPR013543">
    <property type="entry name" value="Ca/CaM-dep_prot_kinase-assoc"/>
</dbReference>